<dbReference type="Proteomes" id="UP000245631">
    <property type="component" value="Unassembled WGS sequence"/>
</dbReference>
<name>A0A8E3B6N5_RHILI</name>
<dbReference type="Pfam" id="PF04964">
    <property type="entry name" value="Flp_Fap"/>
    <property type="match status" value="1"/>
</dbReference>
<protein>
    <submittedName>
        <fullName evidence="2">Pilus assembly protein Flp/PilA</fullName>
    </submittedName>
</protein>
<evidence type="ECO:0000313" key="3">
    <source>
        <dbReference type="Proteomes" id="UP000245631"/>
    </source>
</evidence>
<gene>
    <name evidence="2" type="ORF">C8D77_10130</name>
</gene>
<evidence type="ECO:0000313" key="2">
    <source>
        <dbReference type="EMBL" id="PWJ93365.1"/>
    </source>
</evidence>
<accession>A0A8E3B6N5</accession>
<dbReference type="RefSeq" id="WP_109658611.1">
    <property type="nucleotide sequence ID" value="NZ_QGGH01000001.1"/>
</dbReference>
<dbReference type="EMBL" id="QGGH01000001">
    <property type="protein sequence ID" value="PWJ93365.1"/>
    <property type="molecule type" value="Genomic_DNA"/>
</dbReference>
<keyword evidence="1" id="KW-1133">Transmembrane helix</keyword>
<comment type="caution">
    <text evidence="2">The sequence shown here is derived from an EMBL/GenBank/DDBJ whole genome shotgun (WGS) entry which is preliminary data.</text>
</comment>
<dbReference type="GeneID" id="61049392"/>
<keyword evidence="1" id="KW-0812">Transmembrane</keyword>
<organism evidence="2 3">
    <name type="scientific">Rhizobium loti</name>
    <name type="common">Mesorhizobium loti</name>
    <dbReference type="NCBI Taxonomy" id="381"/>
    <lineage>
        <taxon>Bacteria</taxon>
        <taxon>Pseudomonadati</taxon>
        <taxon>Pseudomonadota</taxon>
        <taxon>Alphaproteobacteria</taxon>
        <taxon>Hyphomicrobiales</taxon>
        <taxon>Phyllobacteriaceae</taxon>
        <taxon>Mesorhizobium</taxon>
    </lineage>
</organism>
<dbReference type="InterPro" id="IPR007047">
    <property type="entry name" value="Flp_Fap"/>
</dbReference>
<sequence>MKAVLLGFLKDETGATAIEYGLIATLVALGIITGVGQFADSLTWLFSDNNSKLANAFAPSP</sequence>
<feature type="transmembrane region" description="Helical" evidence="1">
    <location>
        <begin position="20"/>
        <end position="39"/>
    </location>
</feature>
<reference evidence="2 3" key="1">
    <citation type="submission" date="2018-05" db="EMBL/GenBank/DDBJ databases">
        <title>Genomic Encyclopedia of Type Strains, Phase IV (KMG-IV): sequencing the most valuable type-strain genomes for metagenomic binning, comparative biology and taxonomic classification.</title>
        <authorList>
            <person name="Goeker M."/>
        </authorList>
    </citation>
    <scope>NUCLEOTIDE SEQUENCE [LARGE SCALE GENOMIC DNA]</scope>
    <source>
        <strain evidence="2 3">DSM 2626</strain>
    </source>
</reference>
<evidence type="ECO:0000256" key="1">
    <source>
        <dbReference type="SAM" id="Phobius"/>
    </source>
</evidence>
<dbReference type="AlphaFoldDB" id="A0A8E3B6N5"/>
<proteinExistence type="predicted"/>
<keyword evidence="1" id="KW-0472">Membrane</keyword>